<dbReference type="Pfam" id="PF00356">
    <property type="entry name" value="LacI"/>
    <property type="match status" value="1"/>
</dbReference>
<evidence type="ECO:0000256" key="4">
    <source>
        <dbReference type="SAM" id="MobiDB-lite"/>
    </source>
</evidence>
<evidence type="ECO:0000256" key="2">
    <source>
        <dbReference type="ARBA" id="ARBA00023125"/>
    </source>
</evidence>
<proteinExistence type="predicted"/>
<accession>A0A1T3NNA9</accession>
<evidence type="ECO:0000313" key="7">
    <source>
        <dbReference type="Proteomes" id="UP000190037"/>
    </source>
</evidence>
<protein>
    <submittedName>
        <fullName evidence="6">Transcriptional regulator</fullName>
    </submittedName>
</protein>
<dbReference type="AlphaFoldDB" id="A0A1T3NNA9"/>
<dbReference type="SUPFAM" id="SSF47413">
    <property type="entry name" value="lambda repressor-like DNA-binding domains"/>
    <property type="match status" value="1"/>
</dbReference>
<dbReference type="GO" id="GO:0000976">
    <property type="term" value="F:transcription cis-regulatory region binding"/>
    <property type="evidence" value="ECO:0007669"/>
    <property type="project" value="TreeGrafter"/>
</dbReference>
<organism evidence="6 7">
    <name type="scientific">Embleya scabrispora</name>
    <dbReference type="NCBI Taxonomy" id="159449"/>
    <lineage>
        <taxon>Bacteria</taxon>
        <taxon>Bacillati</taxon>
        <taxon>Actinomycetota</taxon>
        <taxon>Actinomycetes</taxon>
        <taxon>Kitasatosporales</taxon>
        <taxon>Streptomycetaceae</taxon>
        <taxon>Embleya</taxon>
    </lineage>
</organism>
<dbReference type="GO" id="GO:0003700">
    <property type="term" value="F:DNA-binding transcription factor activity"/>
    <property type="evidence" value="ECO:0007669"/>
    <property type="project" value="TreeGrafter"/>
</dbReference>
<dbReference type="PANTHER" id="PTHR30146:SF153">
    <property type="entry name" value="LACTOSE OPERON REPRESSOR"/>
    <property type="match status" value="1"/>
</dbReference>
<dbReference type="PANTHER" id="PTHR30146">
    <property type="entry name" value="LACI-RELATED TRANSCRIPTIONAL REPRESSOR"/>
    <property type="match status" value="1"/>
</dbReference>
<dbReference type="STRING" id="159449.B4N89_39530"/>
<sequence>MTPERPSVRRIADRIGVSAATVSRVLNDKPGVAEHTRTRVLAAIREQGMVAPAPVGQPFVGIIVPELENPAFALLAGAVEARLSQYGVTALIGSSTKHGPTELDYIETLLRRGIEGLVLVSGRHANPEADHGFYWHLHGKHVAMVLVNGGVPGLPVSTVTTDEAAGAAMAVAHLHSLGHTRIALAGGEEFYRPSRHRLAGYRAAMTATFGGCDDALYVESTYSITGGQAAARRLLDAGATAIITGSDLMALGAISAARESGRHVPTDVSVVGYDDSYLAAHSDPPLSTIQQPIEQMSTAIATAMWQQLQGYHVPHVDHRFTPRLVARASTTAAPATPSPRAQETPASGT</sequence>
<name>A0A1T3NNA9_9ACTN</name>
<reference evidence="6 7" key="1">
    <citation type="submission" date="2017-03" db="EMBL/GenBank/DDBJ databases">
        <title>Draft genome sequence of Streptomyces scabrisporus NF3, endophyte isolated from Amphipterygium adstringens.</title>
        <authorList>
            <person name="Vazquez M."/>
            <person name="Ceapa C.D."/>
            <person name="Rodriguez Luna D."/>
            <person name="Sanchez Esquivel S."/>
        </authorList>
    </citation>
    <scope>NUCLEOTIDE SEQUENCE [LARGE SCALE GENOMIC DNA]</scope>
    <source>
        <strain evidence="6 7">NF3</strain>
    </source>
</reference>
<dbReference type="OrthoDB" id="1938857at2"/>
<dbReference type="PROSITE" id="PS50932">
    <property type="entry name" value="HTH_LACI_2"/>
    <property type="match status" value="1"/>
</dbReference>
<feature type="compositionally biased region" description="Low complexity" evidence="4">
    <location>
        <begin position="328"/>
        <end position="341"/>
    </location>
</feature>
<dbReference type="Gene3D" id="3.40.50.2300">
    <property type="match status" value="2"/>
</dbReference>
<comment type="caution">
    <text evidence="6">The sequence shown here is derived from an EMBL/GenBank/DDBJ whole genome shotgun (WGS) entry which is preliminary data.</text>
</comment>
<dbReference type="Pfam" id="PF13377">
    <property type="entry name" value="Peripla_BP_3"/>
    <property type="match status" value="1"/>
</dbReference>
<keyword evidence="7" id="KW-1185">Reference proteome</keyword>
<gene>
    <name evidence="6" type="ORF">B4N89_39530</name>
</gene>
<keyword evidence="2" id="KW-0238">DNA-binding</keyword>
<evidence type="ECO:0000259" key="5">
    <source>
        <dbReference type="PROSITE" id="PS50932"/>
    </source>
</evidence>
<evidence type="ECO:0000313" key="6">
    <source>
        <dbReference type="EMBL" id="OPC78269.1"/>
    </source>
</evidence>
<dbReference type="InterPro" id="IPR046335">
    <property type="entry name" value="LacI/GalR-like_sensor"/>
</dbReference>
<keyword evidence="1" id="KW-0805">Transcription regulation</keyword>
<dbReference type="SMART" id="SM00354">
    <property type="entry name" value="HTH_LACI"/>
    <property type="match status" value="1"/>
</dbReference>
<feature type="region of interest" description="Disordered" evidence="4">
    <location>
        <begin position="328"/>
        <end position="349"/>
    </location>
</feature>
<dbReference type="RefSeq" id="WP_078981363.1">
    <property type="nucleotide sequence ID" value="NZ_MWQN01000003.1"/>
</dbReference>
<feature type="domain" description="HTH lacI-type" evidence="5">
    <location>
        <begin position="6"/>
        <end position="48"/>
    </location>
</feature>
<dbReference type="SUPFAM" id="SSF53822">
    <property type="entry name" value="Periplasmic binding protein-like I"/>
    <property type="match status" value="1"/>
</dbReference>
<dbReference type="Gene3D" id="1.10.260.40">
    <property type="entry name" value="lambda repressor-like DNA-binding domains"/>
    <property type="match status" value="1"/>
</dbReference>
<dbReference type="CDD" id="cd06292">
    <property type="entry name" value="PBP1_AglR_RafR-like"/>
    <property type="match status" value="1"/>
</dbReference>
<evidence type="ECO:0000256" key="1">
    <source>
        <dbReference type="ARBA" id="ARBA00023015"/>
    </source>
</evidence>
<dbReference type="eggNOG" id="COG1609">
    <property type="taxonomic scope" value="Bacteria"/>
</dbReference>
<keyword evidence="3" id="KW-0804">Transcription</keyword>
<dbReference type="InterPro" id="IPR028082">
    <property type="entry name" value="Peripla_BP_I"/>
</dbReference>
<dbReference type="CDD" id="cd01392">
    <property type="entry name" value="HTH_LacI"/>
    <property type="match status" value="1"/>
</dbReference>
<dbReference type="Proteomes" id="UP000190037">
    <property type="component" value="Unassembled WGS sequence"/>
</dbReference>
<dbReference type="InterPro" id="IPR000843">
    <property type="entry name" value="HTH_LacI"/>
</dbReference>
<dbReference type="EMBL" id="MWQN01000003">
    <property type="protein sequence ID" value="OPC78269.1"/>
    <property type="molecule type" value="Genomic_DNA"/>
</dbReference>
<dbReference type="InterPro" id="IPR010982">
    <property type="entry name" value="Lambda_DNA-bd_dom_sf"/>
</dbReference>
<evidence type="ECO:0000256" key="3">
    <source>
        <dbReference type="ARBA" id="ARBA00023163"/>
    </source>
</evidence>